<feature type="region of interest" description="Disordered" evidence="13">
    <location>
        <begin position="407"/>
        <end position="429"/>
    </location>
</feature>
<evidence type="ECO:0000256" key="9">
    <source>
        <dbReference type="ARBA" id="ARBA00023136"/>
    </source>
</evidence>
<keyword evidence="10" id="KW-0594">Phospholipid biosynthesis</keyword>
<keyword evidence="4" id="KW-0444">Lipid biosynthesis</keyword>
<evidence type="ECO:0000256" key="4">
    <source>
        <dbReference type="ARBA" id="ARBA00022516"/>
    </source>
</evidence>
<keyword evidence="8" id="KW-0443">Lipid metabolism</keyword>
<feature type="transmembrane region" description="Helical" evidence="14">
    <location>
        <begin position="364"/>
        <end position="384"/>
    </location>
</feature>
<dbReference type="PANTHER" id="PTHR31201">
    <property type="entry name" value="OS01G0585100 PROTEIN"/>
    <property type="match status" value="1"/>
</dbReference>
<evidence type="ECO:0000313" key="16">
    <source>
        <dbReference type="Proteomes" id="UP001301350"/>
    </source>
</evidence>
<keyword evidence="9 14" id="KW-0472">Membrane</keyword>
<feature type="compositionally biased region" description="Polar residues" evidence="13">
    <location>
        <begin position="37"/>
        <end position="46"/>
    </location>
</feature>
<evidence type="ECO:0000256" key="6">
    <source>
        <dbReference type="ARBA" id="ARBA00022692"/>
    </source>
</evidence>
<dbReference type="Proteomes" id="UP001301350">
    <property type="component" value="Unassembled WGS sequence"/>
</dbReference>
<keyword evidence="5" id="KW-0808">Transferase</keyword>
<protein>
    <recommendedName>
        <fullName evidence="3">Glycerophosphocholine acyltransferase 1</fullName>
    </recommendedName>
</protein>
<proteinExistence type="inferred from homology"/>
<evidence type="ECO:0000256" key="1">
    <source>
        <dbReference type="ARBA" id="ARBA00004141"/>
    </source>
</evidence>
<feature type="transmembrane region" description="Helical" evidence="14">
    <location>
        <begin position="337"/>
        <end position="358"/>
    </location>
</feature>
<feature type="compositionally biased region" description="Polar residues" evidence="13">
    <location>
        <begin position="15"/>
        <end position="26"/>
    </location>
</feature>
<evidence type="ECO:0000256" key="3">
    <source>
        <dbReference type="ARBA" id="ARBA00019082"/>
    </source>
</evidence>
<dbReference type="EMBL" id="JANCYW010000001">
    <property type="protein sequence ID" value="KAK4534073.1"/>
    <property type="molecule type" value="Genomic_DNA"/>
</dbReference>
<keyword evidence="6 14" id="KW-0812">Transmembrane</keyword>
<dbReference type="Pfam" id="PF10998">
    <property type="entry name" value="DUF2838"/>
    <property type="match status" value="1"/>
</dbReference>
<comment type="subcellular location">
    <subcellularLocation>
        <location evidence="1">Membrane</location>
        <topology evidence="1">Multi-pass membrane protein</topology>
    </subcellularLocation>
</comment>
<keyword evidence="16" id="KW-1185">Reference proteome</keyword>
<dbReference type="GO" id="GO:0006656">
    <property type="term" value="P:phosphatidylcholine biosynthetic process"/>
    <property type="evidence" value="ECO:0007669"/>
    <property type="project" value="TreeGrafter"/>
</dbReference>
<evidence type="ECO:0000256" key="10">
    <source>
        <dbReference type="ARBA" id="ARBA00023209"/>
    </source>
</evidence>
<feature type="transmembrane region" description="Helical" evidence="14">
    <location>
        <begin position="276"/>
        <end position="296"/>
    </location>
</feature>
<feature type="region of interest" description="Disordered" evidence="13">
    <location>
        <begin position="1"/>
        <end position="54"/>
    </location>
</feature>
<organism evidence="15 16">
    <name type="scientific">Cyanidium caldarium</name>
    <name type="common">Red alga</name>
    <dbReference type="NCBI Taxonomy" id="2771"/>
    <lineage>
        <taxon>Eukaryota</taxon>
        <taxon>Rhodophyta</taxon>
        <taxon>Bangiophyceae</taxon>
        <taxon>Cyanidiales</taxon>
        <taxon>Cyanidiaceae</taxon>
        <taxon>Cyanidium</taxon>
    </lineage>
</organism>
<evidence type="ECO:0000256" key="13">
    <source>
        <dbReference type="SAM" id="MobiDB-lite"/>
    </source>
</evidence>
<gene>
    <name evidence="15" type="ORF">CDCA_CDCA01G0098</name>
</gene>
<feature type="transmembrane region" description="Helical" evidence="14">
    <location>
        <begin position="165"/>
        <end position="185"/>
    </location>
</feature>
<evidence type="ECO:0000256" key="14">
    <source>
        <dbReference type="SAM" id="Phobius"/>
    </source>
</evidence>
<feature type="compositionally biased region" description="Low complexity" evidence="13">
    <location>
        <begin position="415"/>
        <end position="429"/>
    </location>
</feature>
<comment type="caution">
    <text evidence="15">The sequence shown here is derived from an EMBL/GenBank/DDBJ whole genome shotgun (WGS) entry which is preliminary data.</text>
</comment>
<accession>A0AAV9IPB0</accession>
<evidence type="ECO:0000256" key="12">
    <source>
        <dbReference type="ARBA" id="ARBA00023315"/>
    </source>
</evidence>
<dbReference type="AlphaFoldDB" id="A0AAV9IPB0"/>
<keyword evidence="12" id="KW-0012">Acyltransferase</keyword>
<evidence type="ECO:0000256" key="2">
    <source>
        <dbReference type="ARBA" id="ARBA00006675"/>
    </source>
</evidence>
<keyword evidence="11" id="KW-1208">Phospholipid metabolism</keyword>
<evidence type="ECO:0000256" key="7">
    <source>
        <dbReference type="ARBA" id="ARBA00022989"/>
    </source>
</evidence>
<feature type="transmembrane region" description="Helical" evidence="14">
    <location>
        <begin position="191"/>
        <end position="214"/>
    </location>
</feature>
<evidence type="ECO:0000256" key="11">
    <source>
        <dbReference type="ARBA" id="ARBA00023264"/>
    </source>
</evidence>
<evidence type="ECO:0000313" key="15">
    <source>
        <dbReference type="EMBL" id="KAK4534073.1"/>
    </source>
</evidence>
<comment type="similarity">
    <text evidence="2">Belongs to the GPC1 family.</text>
</comment>
<dbReference type="InterPro" id="IPR021261">
    <property type="entry name" value="GPCAT"/>
</dbReference>
<keyword evidence="7 14" id="KW-1133">Transmembrane helix</keyword>
<dbReference type="PANTHER" id="PTHR31201:SF1">
    <property type="entry name" value="GLYCEROPHOSPHOCHOLINE ACYLTRANSFERASE 1"/>
    <property type="match status" value="1"/>
</dbReference>
<evidence type="ECO:0000256" key="5">
    <source>
        <dbReference type="ARBA" id="ARBA00022679"/>
    </source>
</evidence>
<dbReference type="GO" id="GO:0016746">
    <property type="term" value="F:acyltransferase activity"/>
    <property type="evidence" value="ECO:0007669"/>
    <property type="project" value="UniProtKB-KW"/>
</dbReference>
<dbReference type="GO" id="GO:0016020">
    <property type="term" value="C:membrane"/>
    <property type="evidence" value="ECO:0007669"/>
    <property type="project" value="UniProtKB-SubCell"/>
</dbReference>
<sequence>METDDDNNNNHRALETNTDESAMTSEDTVREARPSSVGANSRSTTPEADGSDEWGYDFGEDFDGLRSLSLGDLFLLGHLSRLEDRIRRTRKRISAQRRALVERARTPEIVRLRDKLSFVLGLLNVLVTEHVLLRHPSQLWNWYLGQMIPLLLLRYYLYRKSFQHYFMYDYCYFVQALLVAFYFGWPRNHLWRQAMFVALFASANGPVLWAVVAWRNALVFHSLDKMTSVFIHVFPPLVTYMARWHPEVVIDLGRRRVGICDSAAECFALGRRRLTLAVPLVIFLVWQSLYLLKILVVSRKKLDRNPEMITSLRYMTRRGGSGLYRMLNIFGTRYQNLALAFWQLLFTVFTCLPTVLMWRCRRLHEVVLALVGLTLVWNGSSYYFEVFASRYTRHLLQYARDRMDAMNDRRDGQPASSSSEGANAEAKAE</sequence>
<reference evidence="15 16" key="1">
    <citation type="submission" date="2022-07" db="EMBL/GenBank/DDBJ databases">
        <title>Genome-wide signatures of adaptation to extreme environments.</title>
        <authorList>
            <person name="Cho C.H."/>
            <person name="Yoon H.S."/>
        </authorList>
    </citation>
    <scope>NUCLEOTIDE SEQUENCE [LARGE SCALE GENOMIC DNA]</scope>
    <source>
        <strain evidence="15 16">DBV 063 E5</strain>
    </source>
</reference>
<evidence type="ECO:0000256" key="8">
    <source>
        <dbReference type="ARBA" id="ARBA00023098"/>
    </source>
</evidence>
<name>A0AAV9IPB0_CYACA</name>
<feature type="transmembrane region" description="Helical" evidence="14">
    <location>
        <begin position="116"/>
        <end position="133"/>
    </location>
</feature>